<keyword evidence="2 4" id="KW-0378">Hydrolase</keyword>
<dbReference type="InterPro" id="IPR002692">
    <property type="entry name" value="S45"/>
</dbReference>
<reference evidence="4 5" key="1">
    <citation type="submission" date="2021-05" db="EMBL/GenBank/DDBJ databases">
        <title>Complete genome of Nocardioides aquaticus KCTC 9944T isolated from meromictic and hypersaline Ekho Lake, Antarctica.</title>
        <authorList>
            <person name="Hwang K."/>
            <person name="Kim K.M."/>
            <person name="Choe H."/>
        </authorList>
    </citation>
    <scope>NUCLEOTIDE SEQUENCE [LARGE SCALE GENOMIC DNA]</scope>
    <source>
        <strain evidence="4 5">KCTC 9944</strain>
    </source>
</reference>
<dbReference type="PANTHER" id="PTHR34218">
    <property type="entry name" value="PEPTIDASE S45 PENICILLIN AMIDASE"/>
    <property type="match status" value="1"/>
</dbReference>
<dbReference type="Proteomes" id="UP000679307">
    <property type="component" value="Chromosome"/>
</dbReference>
<dbReference type="GO" id="GO:0008953">
    <property type="term" value="F:penicillin amidase activity"/>
    <property type="evidence" value="ECO:0007669"/>
    <property type="project" value="UniProtKB-EC"/>
</dbReference>
<dbReference type="PIRSF" id="PIRSF001227">
    <property type="entry name" value="Pen_acylase"/>
    <property type="match status" value="1"/>
</dbReference>
<keyword evidence="5" id="KW-1185">Reference proteome</keyword>
<dbReference type="Gene3D" id="3.60.20.10">
    <property type="entry name" value="Glutamine Phosphoribosylpyrophosphate, subunit 1, domain 1"/>
    <property type="match status" value="1"/>
</dbReference>
<comment type="similarity">
    <text evidence="1">Belongs to the peptidase S45 family.</text>
</comment>
<organism evidence="4 5">
    <name type="scientific">Nocardioides aquaticus</name>
    <dbReference type="NCBI Taxonomy" id="160826"/>
    <lineage>
        <taxon>Bacteria</taxon>
        <taxon>Bacillati</taxon>
        <taxon>Actinomycetota</taxon>
        <taxon>Actinomycetes</taxon>
        <taxon>Propionibacteriales</taxon>
        <taxon>Nocardioidaceae</taxon>
        <taxon>Nocardioides</taxon>
    </lineage>
</organism>
<evidence type="ECO:0000313" key="4">
    <source>
        <dbReference type="EMBL" id="QVT81043.1"/>
    </source>
</evidence>
<dbReference type="InterPro" id="IPR043146">
    <property type="entry name" value="Penicillin_amidase_N_B-knob"/>
</dbReference>
<dbReference type="InterPro" id="IPR043147">
    <property type="entry name" value="Penicillin_amidase_A-knob"/>
</dbReference>
<proteinExistence type="inferred from homology"/>
<protein>
    <submittedName>
        <fullName evidence="4">Penicillin acylase 2 proenzyme</fullName>
        <ecNumber evidence="4">3.5.1.11</ecNumber>
    </submittedName>
</protein>
<evidence type="ECO:0000256" key="2">
    <source>
        <dbReference type="ARBA" id="ARBA00022801"/>
    </source>
</evidence>
<dbReference type="EMBL" id="CP075371">
    <property type="protein sequence ID" value="QVT81043.1"/>
    <property type="molecule type" value="Genomic_DNA"/>
</dbReference>
<gene>
    <name evidence="4" type="primary">acyII_1</name>
    <name evidence="4" type="ORF">ENKNEFLB_03448</name>
</gene>
<accession>A0ABX8EKI5</accession>
<evidence type="ECO:0000313" key="5">
    <source>
        <dbReference type="Proteomes" id="UP000679307"/>
    </source>
</evidence>
<dbReference type="RefSeq" id="WP_214056481.1">
    <property type="nucleotide sequence ID" value="NZ_BAAAHS010000058.1"/>
</dbReference>
<dbReference type="InterPro" id="IPR023343">
    <property type="entry name" value="Penicillin_amidase_dom1"/>
</dbReference>
<name>A0ABX8EKI5_9ACTN</name>
<dbReference type="PANTHER" id="PTHR34218:SF4">
    <property type="entry name" value="ACYL-HOMOSERINE LACTONE ACYLASE QUIP"/>
    <property type="match status" value="1"/>
</dbReference>
<evidence type="ECO:0000256" key="3">
    <source>
        <dbReference type="ARBA" id="ARBA00023145"/>
    </source>
</evidence>
<sequence>MARLFRDQHGVPHVRARDVLDLAHGQGEVTARDRAFQLEWLRRRATGTTAAVAGPAGLDWDVLARRARLVDVARRGWAALDEESRAFVAAYVDGVNVGLDDPAHAAVPELAALGTTPQPWEEWTPLAVFLAQHLMFANLGGKLWGQRAHDALGEGADLLDPEGPEGGSNAWVVGGARTASGWPLVAGDPHRIIESPGAYLQVRLACEDPDDAFDVVGFAFPGVPGAPHFAHAGEVAWAITNAMADYQDVYAVRLDADDTASVTEHHVEVVEVAGQDPVEVEVVRTPWGEVIEGGLAEGRGLALRTAVSELGDTGLGTLLGLLRARSADDVEAAFAGWVEPVNNLVVADRGGAVRYRLVGRVPLRDDANRRRLADPADPAADWRGWLDPPRPADVGPGGALVTANDRRGPESDDVGALFAGPYRRDRLWALLEGRDDLTVADLATFHDDALLDPRARLTVLTDAWDGWLEGWDGRMEAGSADAALFAAWRSALTRRVVAEPVLDALRAPAPSSVLAPSLDLTVRVGRALPALAAVDRPLGIDLRAHAVAAREEVLADRGAGRLPATWGATHVLAPVHPLGAAAPAAAAVPAVPLSGDTDCVRACASYPGLTDACGRGPVARYAWDLADVQASGWVVPTGASADPRSPHHHDQLDAWAAGRLLPVVTDWDRLVEEPLSGRRDRG</sequence>
<dbReference type="Pfam" id="PF01804">
    <property type="entry name" value="Penicil_amidase"/>
    <property type="match status" value="1"/>
</dbReference>
<dbReference type="EC" id="3.5.1.11" evidence="4"/>
<keyword evidence="3" id="KW-0865">Zymogen</keyword>
<dbReference type="Gene3D" id="2.30.120.10">
    <property type="match status" value="1"/>
</dbReference>
<dbReference type="InterPro" id="IPR029055">
    <property type="entry name" value="Ntn_hydrolases_N"/>
</dbReference>
<evidence type="ECO:0000256" key="1">
    <source>
        <dbReference type="ARBA" id="ARBA00006586"/>
    </source>
</evidence>
<dbReference type="SUPFAM" id="SSF56235">
    <property type="entry name" value="N-terminal nucleophile aminohydrolases (Ntn hydrolases)"/>
    <property type="match status" value="1"/>
</dbReference>
<dbReference type="Gene3D" id="1.10.1400.10">
    <property type="match status" value="1"/>
</dbReference>
<dbReference type="Gene3D" id="1.10.439.10">
    <property type="entry name" value="Penicillin Amidohydrolase, domain 1"/>
    <property type="match status" value="1"/>
</dbReference>
<dbReference type="InterPro" id="IPR014395">
    <property type="entry name" value="Pen/GL7ACA/AHL_acylase"/>
</dbReference>